<dbReference type="GO" id="GO:0046872">
    <property type="term" value="F:metal ion binding"/>
    <property type="evidence" value="ECO:0007669"/>
    <property type="project" value="UniProtKB-KW"/>
</dbReference>
<evidence type="ECO:0000256" key="8">
    <source>
        <dbReference type="ARBA" id="ARBA00023157"/>
    </source>
</evidence>
<evidence type="ECO:0000256" key="9">
    <source>
        <dbReference type="ARBA" id="ARBA00034075"/>
    </source>
</evidence>
<dbReference type="InterPro" id="IPR029058">
    <property type="entry name" value="AB_hydrolase_fold"/>
</dbReference>
<keyword evidence="12" id="KW-1185">Reference proteome</keyword>
<keyword evidence="6 10" id="KW-0378">Hydrolase</keyword>
<comment type="similarity">
    <text evidence="1 10">Belongs to the tannase family.</text>
</comment>
<dbReference type="Proteomes" id="UP000800096">
    <property type="component" value="Unassembled WGS sequence"/>
</dbReference>
<feature type="chain" id="PRO_5025704605" description="Carboxylic ester hydrolase" evidence="10">
    <location>
        <begin position="20"/>
        <end position="501"/>
    </location>
</feature>
<dbReference type="GO" id="GO:0045493">
    <property type="term" value="P:xylan catabolic process"/>
    <property type="evidence" value="ECO:0007669"/>
    <property type="project" value="UniProtKB-KW"/>
</dbReference>
<keyword evidence="8" id="KW-1015">Disulfide bond</keyword>
<dbReference type="PANTHER" id="PTHR33938:SF15">
    <property type="entry name" value="FERULOYL ESTERASE B-RELATED"/>
    <property type="match status" value="1"/>
</dbReference>
<dbReference type="EMBL" id="ML979139">
    <property type="protein sequence ID" value="KAF1913009.1"/>
    <property type="molecule type" value="Genomic_DNA"/>
</dbReference>
<feature type="signal peptide" evidence="10">
    <location>
        <begin position="1"/>
        <end position="19"/>
    </location>
</feature>
<keyword evidence="2" id="KW-0719">Serine esterase</keyword>
<dbReference type="EC" id="3.1.1.-" evidence="10"/>
<evidence type="ECO:0000256" key="1">
    <source>
        <dbReference type="ARBA" id="ARBA00006249"/>
    </source>
</evidence>
<dbReference type="SUPFAM" id="SSF53474">
    <property type="entry name" value="alpha/beta-Hydrolases"/>
    <property type="match status" value="1"/>
</dbReference>
<evidence type="ECO:0000256" key="3">
    <source>
        <dbReference type="ARBA" id="ARBA00022651"/>
    </source>
</evidence>
<organism evidence="11 12">
    <name type="scientific">Ampelomyces quisqualis</name>
    <name type="common">Powdery mildew agent</name>
    <dbReference type="NCBI Taxonomy" id="50730"/>
    <lineage>
        <taxon>Eukaryota</taxon>
        <taxon>Fungi</taxon>
        <taxon>Dikarya</taxon>
        <taxon>Ascomycota</taxon>
        <taxon>Pezizomycotina</taxon>
        <taxon>Dothideomycetes</taxon>
        <taxon>Pleosporomycetidae</taxon>
        <taxon>Pleosporales</taxon>
        <taxon>Pleosporineae</taxon>
        <taxon>Phaeosphaeriaceae</taxon>
        <taxon>Ampelomyces</taxon>
    </lineage>
</organism>
<name>A0A6A5QC78_AMPQU</name>
<comment type="catalytic activity">
    <reaction evidence="9">
        <text>feruloyl-polysaccharide + H2O = ferulate + polysaccharide.</text>
        <dbReference type="EC" id="3.1.1.73"/>
    </reaction>
</comment>
<accession>A0A6A5QC78</accession>
<keyword evidence="3" id="KW-0858">Xylan degradation</keyword>
<evidence type="ECO:0000256" key="6">
    <source>
        <dbReference type="ARBA" id="ARBA00022801"/>
    </source>
</evidence>
<evidence type="ECO:0000313" key="11">
    <source>
        <dbReference type="EMBL" id="KAF1913009.1"/>
    </source>
</evidence>
<evidence type="ECO:0000256" key="5">
    <source>
        <dbReference type="ARBA" id="ARBA00022729"/>
    </source>
</evidence>
<keyword evidence="5 10" id="KW-0732">Signal</keyword>
<reference evidence="11" key="1">
    <citation type="journal article" date="2020" name="Stud. Mycol.">
        <title>101 Dothideomycetes genomes: a test case for predicting lifestyles and emergence of pathogens.</title>
        <authorList>
            <person name="Haridas S."/>
            <person name="Albert R."/>
            <person name="Binder M."/>
            <person name="Bloem J."/>
            <person name="Labutti K."/>
            <person name="Salamov A."/>
            <person name="Andreopoulos B."/>
            <person name="Baker S."/>
            <person name="Barry K."/>
            <person name="Bills G."/>
            <person name="Bluhm B."/>
            <person name="Cannon C."/>
            <person name="Castanera R."/>
            <person name="Culley D."/>
            <person name="Daum C."/>
            <person name="Ezra D."/>
            <person name="Gonzalez J."/>
            <person name="Henrissat B."/>
            <person name="Kuo A."/>
            <person name="Liang C."/>
            <person name="Lipzen A."/>
            <person name="Lutzoni F."/>
            <person name="Magnuson J."/>
            <person name="Mondo S."/>
            <person name="Nolan M."/>
            <person name="Ohm R."/>
            <person name="Pangilinan J."/>
            <person name="Park H.-J."/>
            <person name="Ramirez L."/>
            <person name="Alfaro M."/>
            <person name="Sun H."/>
            <person name="Tritt A."/>
            <person name="Yoshinaga Y."/>
            <person name="Zwiers L.-H."/>
            <person name="Turgeon B."/>
            <person name="Goodwin S."/>
            <person name="Spatafora J."/>
            <person name="Crous P."/>
            <person name="Grigoriev I."/>
        </authorList>
    </citation>
    <scope>NUCLEOTIDE SEQUENCE</scope>
    <source>
        <strain evidence="11">HMLAC05119</strain>
    </source>
</reference>
<keyword evidence="7" id="KW-0106">Calcium</keyword>
<proteinExistence type="inferred from homology"/>
<evidence type="ECO:0000256" key="4">
    <source>
        <dbReference type="ARBA" id="ARBA00022723"/>
    </source>
</evidence>
<keyword evidence="4" id="KW-0479">Metal-binding</keyword>
<keyword evidence="3" id="KW-0624">Polysaccharide degradation</keyword>
<dbReference type="OrthoDB" id="3039123at2759"/>
<evidence type="ECO:0000256" key="10">
    <source>
        <dbReference type="RuleBase" id="RU361238"/>
    </source>
</evidence>
<evidence type="ECO:0000256" key="2">
    <source>
        <dbReference type="ARBA" id="ARBA00022487"/>
    </source>
</evidence>
<keyword evidence="3" id="KW-0119">Carbohydrate metabolism</keyword>
<evidence type="ECO:0000313" key="12">
    <source>
        <dbReference type="Proteomes" id="UP000800096"/>
    </source>
</evidence>
<dbReference type="GO" id="GO:0030600">
    <property type="term" value="F:feruloyl esterase activity"/>
    <property type="evidence" value="ECO:0007669"/>
    <property type="project" value="UniProtKB-EC"/>
</dbReference>
<dbReference type="PANTHER" id="PTHR33938">
    <property type="entry name" value="FERULOYL ESTERASE B-RELATED"/>
    <property type="match status" value="1"/>
</dbReference>
<protein>
    <recommendedName>
        <fullName evidence="10">Carboxylic ester hydrolase</fullName>
        <ecNumber evidence="10">3.1.1.-</ecNumber>
    </recommendedName>
</protein>
<sequence length="501" mass="53764">MSHRIKALVLALAELSVSAQEICNPATFQNISLFGGRVLHIDTRSYSDLAVQVPEGQNHNAKNVSGLDVCEVKIAYERPGLNVTVNTIVWLPTAENWSGRLLGNGGGGWKAGVEDNATLSWAASEGFAVVSTDGGHVAVDPSQWALASTGNLNWGLFETFASTSLDDAATLGKEVIKAFYGKPASYSYWNGCSQGGRQGYLMAQRYPEQYDVQNSFQLTNAGEYPNSCEFEAILAAVIKSCDANDGLTDTIILSPGDCTFDPSTLIGQQHICPSTNRTITISAAAATVAKQAWTGATSPSGEFLWHGLSKDSNLLLHAGTTCSPNGTCLGAPEPLPISWMKYFLALDPTFNTLNITTAQFTPLFRSSVDRYDSVIGTSNPHLTALHNAGAKLLSWHGLADPGIGHSGTEHYVRQVYDRDPLAASYYRYFEAPGLDHCGAGTKGFYPGDALGSLIRWVEEGVVPETLEARTREGVEKTVELCAWPKKMVYVGDEGKGGFGCK</sequence>
<dbReference type="InterPro" id="IPR011118">
    <property type="entry name" value="Tannase/feruloyl_esterase"/>
</dbReference>
<dbReference type="Pfam" id="PF07519">
    <property type="entry name" value="Tannase"/>
    <property type="match status" value="1"/>
</dbReference>
<evidence type="ECO:0000256" key="7">
    <source>
        <dbReference type="ARBA" id="ARBA00022837"/>
    </source>
</evidence>
<gene>
    <name evidence="11" type="ORF">BDU57DRAFT_597465</name>
</gene>
<dbReference type="AlphaFoldDB" id="A0A6A5QC78"/>